<evidence type="ECO:0000313" key="2">
    <source>
        <dbReference type="Proteomes" id="UP001055286"/>
    </source>
</evidence>
<dbReference type="RefSeq" id="WP_238193518.1">
    <property type="nucleotide sequence ID" value="NZ_BPQJ01000066.1"/>
</dbReference>
<reference evidence="1" key="2">
    <citation type="submission" date="2021-08" db="EMBL/GenBank/DDBJ databases">
        <authorList>
            <person name="Tani A."/>
            <person name="Ola A."/>
            <person name="Ogura Y."/>
            <person name="Katsura K."/>
            <person name="Hayashi T."/>
        </authorList>
    </citation>
    <scope>NUCLEOTIDE SEQUENCE</scope>
    <source>
        <strain evidence="1">JCM 32048</strain>
    </source>
</reference>
<proteinExistence type="predicted"/>
<dbReference type="Proteomes" id="UP001055286">
    <property type="component" value="Unassembled WGS sequence"/>
</dbReference>
<evidence type="ECO:0000313" key="1">
    <source>
        <dbReference type="EMBL" id="GJD66488.1"/>
    </source>
</evidence>
<organism evidence="1 2">
    <name type="scientific">Methylobacterium frigidaeris</name>
    <dbReference type="NCBI Taxonomy" id="2038277"/>
    <lineage>
        <taxon>Bacteria</taxon>
        <taxon>Pseudomonadati</taxon>
        <taxon>Pseudomonadota</taxon>
        <taxon>Alphaproteobacteria</taxon>
        <taxon>Hyphomicrobiales</taxon>
        <taxon>Methylobacteriaceae</taxon>
        <taxon>Methylobacterium</taxon>
    </lineage>
</organism>
<sequence>MITDNPDGYMQPGWRERFAAMQAEAQMAYDEFLRFDWAHRSIAGSCFADRLRVAWNAAPGGSAGLTLEEWVTRFGGVTRLTPYQVWASRMATAMGETARLIGPHEVVQVQS</sequence>
<dbReference type="EMBL" id="BPQJ01000066">
    <property type="protein sequence ID" value="GJD66488.1"/>
    <property type="molecule type" value="Genomic_DNA"/>
</dbReference>
<dbReference type="AlphaFoldDB" id="A0AA37M852"/>
<protein>
    <submittedName>
        <fullName evidence="1">Uncharacterized protein</fullName>
    </submittedName>
</protein>
<reference evidence="1" key="1">
    <citation type="journal article" date="2016" name="Front. Microbiol.">
        <title>Genome Sequence of the Piezophilic, Mesophilic Sulfate-Reducing Bacterium Desulfovibrio indicus J2T.</title>
        <authorList>
            <person name="Cao J."/>
            <person name="Maignien L."/>
            <person name="Shao Z."/>
            <person name="Alain K."/>
            <person name="Jebbar M."/>
        </authorList>
    </citation>
    <scope>NUCLEOTIDE SEQUENCE</scope>
    <source>
        <strain evidence="1">JCM 32048</strain>
    </source>
</reference>
<comment type="caution">
    <text evidence="1">The sequence shown here is derived from an EMBL/GenBank/DDBJ whole genome shotgun (WGS) entry which is preliminary data.</text>
</comment>
<keyword evidence="2" id="KW-1185">Reference proteome</keyword>
<gene>
    <name evidence="1" type="ORF">MPEAHAMD_6686</name>
</gene>
<accession>A0AA37M852</accession>
<name>A0AA37M852_9HYPH</name>